<dbReference type="Gene3D" id="2.60.120.10">
    <property type="entry name" value="Jelly Rolls"/>
    <property type="match status" value="1"/>
</dbReference>
<evidence type="ECO:0000259" key="1">
    <source>
        <dbReference type="Pfam" id="PF12973"/>
    </source>
</evidence>
<dbReference type="STRING" id="1000565.METUNv1_01064"/>
<dbReference type="EMBL" id="AFHG01000033">
    <property type="protein sequence ID" value="EGK72654.1"/>
    <property type="molecule type" value="Genomic_DNA"/>
</dbReference>
<feature type="domain" description="ChrR-like cupin" evidence="1">
    <location>
        <begin position="5"/>
        <end position="95"/>
    </location>
</feature>
<dbReference type="InterPro" id="IPR025979">
    <property type="entry name" value="ChrR-like_cupin_dom"/>
</dbReference>
<evidence type="ECO:0000313" key="2">
    <source>
        <dbReference type="EMBL" id="EGK72654.1"/>
    </source>
</evidence>
<comment type="caution">
    <text evidence="2">The sequence shown here is derived from an EMBL/GenBank/DDBJ whole genome shotgun (WGS) entry which is preliminary data.</text>
</comment>
<dbReference type="eggNOG" id="COG1917">
    <property type="taxonomic scope" value="Bacteria"/>
</dbReference>
<proteinExistence type="predicted"/>
<protein>
    <recommendedName>
        <fullName evidence="1">ChrR-like cupin domain-containing protein</fullName>
    </recommendedName>
</protein>
<sequence>MDIHRAATREWAATDIAGVERCLFRNHEEGGRTSVVRLQAGSLFPRHRHEAGEDVLVIAGRVAIGGAELAPGDYLYTAPGEEHDVRALTDAVIFVSSPRPTPRLD</sequence>
<name>F5R9Y8_METUF</name>
<dbReference type="RefSeq" id="WP_008059565.1">
    <property type="nucleotide sequence ID" value="NZ_AFHG01000033.1"/>
</dbReference>
<gene>
    <name evidence="2" type="ORF">METUNv1_01064</name>
</gene>
<organism evidence="2 3">
    <name type="scientific">Methyloversatilis universalis (strain ATCC BAA-1314 / DSM 25237 / JCM 13912 / CCUG 52030 / FAM5)</name>
    <dbReference type="NCBI Taxonomy" id="1000565"/>
    <lineage>
        <taxon>Bacteria</taxon>
        <taxon>Pseudomonadati</taxon>
        <taxon>Pseudomonadota</taxon>
        <taxon>Betaproteobacteria</taxon>
        <taxon>Nitrosomonadales</taxon>
        <taxon>Sterolibacteriaceae</taxon>
        <taxon>Methyloversatilis</taxon>
    </lineage>
</organism>
<reference evidence="2 3" key="1">
    <citation type="journal article" date="2011" name="J. Bacteriol.">
        <title>Genome sequence of Methyloversatilis universalis FAM5T, a methylotrophic representative of the order Rhodocyclales.</title>
        <authorList>
            <person name="Kittichotirat W."/>
            <person name="Good N.M."/>
            <person name="Hall R."/>
            <person name="Bringel F."/>
            <person name="Lajus A."/>
            <person name="Medigue C."/>
            <person name="Smalley N.E."/>
            <person name="Beck D."/>
            <person name="Bumgarner R."/>
            <person name="Vuilleumier S."/>
            <person name="Kalyuzhnaya M.G."/>
        </authorList>
    </citation>
    <scope>NUCLEOTIDE SEQUENCE [LARGE SCALE GENOMIC DNA]</scope>
    <source>
        <strain evidence="3">ATCC BAA-1314 / JCM 13912 / FAM5</strain>
    </source>
</reference>
<dbReference type="Proteomes" id="UP000005019">
    <property type="component" value="Unassembled WGS sequence"/>
</dbReference>
<keyword evidence="3" id="KW-1185">Reference proteome</keyword>
<dbReference type="Pfam" id="PF12973">
    <property type="entry name" value="Cupin_7"/>
    <property type="match status" value="1"/>
</dbReference>
<dbReference type="AlphaFoldDB" id="F5R9Y8"/>
<dbReference type="InterPro" id="IPR011051">
    <property type="entry name" value="RmlC_Cupin_sf"/>
</dbReference>
<evidence type="ECO:0000313" key="3">
    <source>
        <dbReference type="Proteomes" id="UP000005019"/>
    </source>
</evidence>
<accession>F5R9Y8</accession>
<dbReference type="OrthoDB" id="9801227at2"/>
<dbReference type="SUPFAM" id="SSF51182">
    <property type="entry name" value="RmlC-like cupins"/>
    <property type="match status" value="1"/>
</dbReference>
<dbReference type="InterPro" id="IPR014710">
    <property type="entry name" value="RmlC-like_jellyroll"/>
</dbReference>